<gene>
    <name evidence="1" type="ORF">BSTOLATCC_MIC50791</name>
</gene>
<comment type="caution">
    <text evidence="1">The sequence shown here is derived from an EMBL/GenBank/DDBJ whole genome shotgun (WGS) entry which is preliminary data.</text>
</comment>
<protein>
    <submittedName>
        <fullName evidence="1">Uncharacterized protein</fullName>
    </submittedName>
</protein>
<dbReference type="EMBL" id="CAJZBQ010000051">
    <property type="protein sequence ID" value="CAG9330190.1"/>
    <property type="molecule type" value="Genomic_DNA"/>
</dbReference>
<proteinExistence type="predicted"/>
<evidence type="ECO:0000313" key="1">
    <source>
        <dbReference type="EMBL" id="CAG9330190.1"/>
    </source>
</evidence>
<name>A0AAU9JYI8_9CILI</name>
<accession>A0AAU9JYI8</accession>
<evidence type="ECO:0000313" key="2">
    <source>
        <dbReference type="Proteomes" id="UP001162131"/>
    </source>
</evidence>
<dbReference type="AlphaFoldDB" id="A0AAU9JYI8"/>
<keyword evidence="2" id="KW-1185">Reference proteome</keyword>
<organism evidence="1 2">
    <name type="scientific">Blepharisma stoltei</name>
    <dbReference type="NCBI Taxonomy" id="1481888"/>
    <lineage>
        <taxon>Eukaryota</taxon>
        <taxon>Sar</taxon>
        <taxon>Alveolata</taxon>
        <taxon>Ciliophora</taxon>
        <taxon>Postciliodesmatophora</taxon>
        <taxon>Heterotrichea</taxon>
        <taxon>Heterotrichida</taxon>
        <taxon>Blepharismidae</taxon>
        <taxon>Blepharisma</taxon>
    </lineage>
</organism>
<reference evidence="1" key="1">
    <citation type="submission" date="2021-09" db="EMBL/GenBank/DDBJ databases">
        <authorList>
            <consortium name="AG Swart"/>
            <person name="Singh M."/>
            <person name="Singh A."/>
            <person name="Seah K."/>
            <person name="Emmerich C."/>
        </authorList>
    </citation>
    <scope>NUCLEOTIDE SEQUENCE</scope>
    <source>
        <strain evidence="1">ATCC30299</strain>
    </source>
</reference>
<dbReference type="Proteomes" id="UP001162131">
    <property type="component" value="Unassembled WGS sequence"/>
</dbReference>
<sequence>MHLWKKKVKPDDFYWCKTRSLHELGIGIRNCKNKNWSIGRIVMVNWIKEADSDQIKLKEVLWKCGLIMRR</sequence>